<name>A0A9Q3PR16_9BASI</name>
<protein>
    <submittedName>
        <fullName evidence="1">Uncharacterized protein</fullName>
    </submittedName>
</protein>
<gene>
    <name evidence="1" type="ORF">O181_110678</name>
</gene>
<organism evidence="1 2">
    <name type="scientific">Austropuccinia psidii MF-1</name>
    <dbReference type="NCBI Taxonomy" id="1389203"/>
    <lineage>
        <taxon>Eukaryota</taxon>
        <taxon>Fungi</taxon>
        <taxon>Dikarya</taxon>
        <taxon>Basidiomycota</taxon>
        <taxon>Pucciniomycotina</taxon>
        <taxon>Pucciniomycetes</taxon>
        <taxon>Pucciniales</taxon>
        <taxon>Sphaerophragmiaceae</taxon>
        <taxon>Austropuccinia</taxon>
    </lineage>
</organism>
<dbReference type="EMBL" id="AVOT02087272">
    <property type="protein sequence ID" value="MBW0570963.1"/>
    <property type="molecule type" value="Genomic_DNA"/>
</dbReference>
<evidence type="ECO:0000313" key="1">
    <source>
        <dbReference type="EMBL" id="MBW0570963.1"/>
    </source>
</evidence>
<comment type="caution">
    <text evidence="1">The sequence shown here is derived from an EMBL/GenBank/DDBJ whole genome shotgun (WGS) entry which is preliminary data.</text>
</comment>
<dbReference type="AlphaFoldDB" id="A0A9Q3PR16"/>
<reference evidence="1" key="1">
    <citation type="submission" date="2021-03" db="EMBL/GenBank/DDBJ databases">
        <title>Draft genome sequence of rust myrtle Austropuccinia psidii MF-1, a brazilian biotype.</title>
        <authorList>
            <person name="Quecine M.C."/>
            <person name="Pachon D.M.R."/>
            <person name="Bonatelli M.L."/>
            <person name="Correr F.H."/>
            <person name="Franceschini L.M."/>
            <person name="Leite T.F."/>
            <person name="Margarido G.R.A."/>
            <person name="Almeida C.A."/>
            <person name="Ferrarezi J.A."/>
            <person name="Labate C.A."/>
        </authorList>
    </citation>
    <scope>NUCLEOTIDE SEQUENCE</scope>
    <source>
        <strain evidence="1">MF-1</strain>
    </source>
</reference>
<evidence type="ECO:0000313" key="2">
    <source>
        <dbReference type="Proteomes" id="UP000765509"/>
    </source>
</evidence>
<sequence length="56" mass="6500">MHELDPTPPMHNLCSSSFLHLCTDWLPYHLLGISAIYHHQGESRVNRRRLTSRCTA</sequence>
<proteinExistence type="predicted"/>
<dbReference type="Proteomes" id="UP000765509">
    <property type="component" value="Unassembled WGS sequence"/>
</dbReference>
<accession>A0A9Q3PR16</accession>
<keyword evidence="2" id="KW-1185">Reference proteome</keyword>
<feature type="non-terminal residue" evidence="1">
    <location>
        <position position="56"/>
    </location>
</feature>